<dbReference type="PANTHER" id="PTHR42928">
    <property type="entry name" value="TRICARBOXYLATE-BINDING PROTEIN"/>
    <property type="match status" value="1"/>
</dbReference>
<evidence type="ECO:0000313" key="2">
    <source>
        <dbReference type="EMBL" id="KIZ43819.1"/>
    </source>
</evidence>
<comment type="similarity">
    <text evidence="1">Belongs to the UPF0065 (bug) family.</text>
</comment>
<gene>
    <name evidence="2" type="ORF">OO17_10740</name>
</gene>
<comment type="caution">
    <text evidence="2">The sequence shown here is derived from an EMBL/GenBank/DDBJ whole genome shotgun (WGS) entry which is preliminary data.</text>
</comment>
<dbReference type="AlphaFoldDB" id="A0A0D7ESM7"/>
<dbReference type="Gene3D" id="3.40.190.10">
    <property type="entry name" value="Periplasmic binding protein-like II"/>
    <property type="match status" value="1"/>
</dbReference>
<sequence>MTLIDRNFLCRPTPGSARFVALAGPLLALLMLALLPHPAQAQGLYPTRPVRIVLPFAAGSVSDVAARLIAAKLGDRMKGQFDIDNRPGADGIAAARAVLAAPRDGYTLTLLSDDTAIEVSRFKKLPYDPVKDFAPVSSLGYFDFIFAAAAQSPYKTLANFIDAAKQKPGALTVGTLAIGSAPNLTAELLKTAAGINVLIIPYPGMPELQTALLQDDLALIVTRYSRLKPALAAGKIRALAASAPLRSKTGPDIPTLRESGIEANVESWYGLFAPAGAPPGVIAALQAALQAILAEPELKAQLLNLGIDAKASTPDQMAARLKSDIEKWRNVIEKAGLERR</sequence>
<dbReference type="InterPro" id="IPR042100">
    <property type="entry name" value="Bug_dom1"/>
</dbReference>
<organism evidence="2 3">
    <name type="scientific">Rhodopseudomonas palustris</name>
    <dbReference type="NCBI Taxonomy" id="1076"/>
    <lineage>
        <taxon>Bacteria</taxon>
        <taxon>Pseudomonadati</taxon>
        <taxon>Pseudomonadota</taxon>
        <taxon>Alphaproteobacteria</taxon>
        <taxon>Hyphomicrobiales</taxon>
        <taxon>Nitrobacteraceae</taxon>
        <taxon>Rhodopseudomonas</taxon>
    </lineage>
</organism>
<dbReference type="Pfam" id="PF03401">
    <property type="entry name" value="TctC"/>
    <property type="match status" value="1"/>
</dbReference>
<dbReference type="PANTHER" id="PTHR42928:SF5">
    <property type="entry name" value="BLR1237 PROTEIN"/>
    <property type="match status" value="1"/>
</dbReference>
<dbReference type="SUPFAM" id="SSF53850">
    <property type="entry name" value="Periplasmic binding protein-like II"/>
    <property type="match status" value="1"/>
</dbReference>
<dbReference type="PATRIC" id="fig|1076.23.peg.1691"/>
<evidence type="ECO:0000313" key="3">
    <source>
        <dbReference type="Proteomes" id="UP000032515"/>
    </source>
</evidence>
<evidence type="ECO:0000256" key="1">
    <source>
        <dbReference type="ARBA" id="ARBA00006987"/>
    </source>
</evidence>
<name>A0A0D7ESM7_RHOPL</name>
<proteinExistence type="inferred from homology"/>
<protein>
    <submittedName>
        <fullName evidence="2">TctC</fullName>
    </submittedName>
</protein>
<dbReference type="Proteomes" id="UP000032515">
    <property type="component" value="Unassembled WGS sequence"/>
</dbReference>
<dbReference type="Gene3D" id="3.40.190.150">
    <property type="entry name" value="Bordetella uptake gene, domain 1"/>
    <property type="match status" value="1"/>
</dbReference>
<reference evidence="2 3" key="1">
    <citation type="submission" date="2014-11" db="EMBL/GenBank/DDBJ databases">
        <title>Genomics and ecophysiology of heterotrophic nitrogen fixing bacteria isolated from estuarine surface water.</title>
        <authorList>
            <person name="Bentzon-Tilia M."/>
            <person name="Severin I."/>
            <person name="Hansen L.H."/>
            <person name="Riemann L."/>
        </authorList>
    </citation>
    <scope>NUCLEOTIDE SEQUENCE [LARGE SCALE GENOMIC DNA]</scope>
    <source>
        <strain evidence="2 3">BAL398</strain>
    </source>
</reference>
<accession>A0A0D7ESM7</accession>
<dbReference type="InterPro" id="IPR005064">
    <property type="entry name" value="BUG"/>
</dbReference>
<dbReference type="RefSeq" id="WP_080900995.1">
    <property type="nucleotide sequence ID" value="NZ_JXXE01000209.1"/>
</dbReference>
<dbReference type="PIRSF" id="PIRSF017082">
    <property type="entry name" value="YflP"/>
    <property type="match status" value="1"/>
</dbReference>
<dbReference type="EMBL" id="JXXE01000209">
    <property type="protein sequence ID" value="KIZ43819.1"/>
    <property type="molecule type" value="Genomic_DNA"/>
</dbReference>